<feature type="transmembrane region" description="Helical" evidence="6">
    <location>
        <begin position="21"/>
        <end position="45"/>
    </location>
</feature>
<dbReference type="PANTHER" id="PTHR30177">
    <property type="entry name" value="GLYCINE BETAINE/L-PROLINE TRANSPORT SYSTEM PERMEASE PROTEIN PROW"/>
    <property type="match status" value="1"/>
</dbReference>
<keyword evidence="2 6" id="KW-0813">Transport</keyword>
<dbReference type="EMBL" id="JACBNQ010000046">
    <property type="protein sequence ID" value="NYB76128.1"/>
    <property type="molecule type" value="Genomic_DNA"/>
</dbReference>
<keyword evidence="5 6" id="KW-0472">Membrane</keyword>
<accession>A0A974BMW0</accession>
<dbReference type="FunFam" id="1.10.3720.10:FF:000001">
    <property type="entry name" value="Glycine betaine ABC transporter, permease"/>
    <property type="match status" value="1"/>
</dbReference>
<dbReference type="Gene3D" id="1.10.3720.10">
    <property type="entry name" value="MetI-like"/>
    <property type="match status" value="1"/>
</dbReference>
<dbReference type="GO" id="GO:0031460">
    <property type="term" value="P:glycine betaine transport"/>
    <property type="evidence" value="ECO:0007669"/>
    <property type="project" value="TreeGrafter"/>
</dbReference>
<keyword evidence="4 6" id="KW-1133">Transmembrane helix</keyword>
<sequence>MDIFNFFINRIETIMKLTSQHFFMVLTAMIISIVIGVIVGILITYNEKAAEVVLHITKILMTIPSLALFAILIPIFRIGATPAIIGIVLYTQLPIVRNVYTGIKNINPSIIEAARGMGMSRFKITFKIKLPLALPVLIAGIRTAVVMGVGMGAIASYVGAGGLGDYVFQGIQRTNDKMIIIGALMISLMAILVDRLLSLVQKRAEKKLS</sequence>
<proteinExistence type="inferred from homology"/>
<dbReference type="InterPro" id="IPR035906">
    <property type="entry name" value="MetI-like_sf"/>
</dbReference>
<reference evidence="8" key="1">
    <citation type="submission" date="2020-07" db="EMBL/GenBank/DDBJ databases">
        <title>Genomic analysis of a strain of Sedimentibacter Hydroxybenzoicus DSM7310.</title>
        <authorList>
            <person name="Ma S."/>
        </authorList>
    </citation>
    <scope>NUCLEOTIDE SEQUENCE</scope>
    <source>
        <strain evidence="8">DSM 7310</strain>
    </source>
</reference>
<dbReference type="Pfam" id="PF00528">
    <property type="entry name" value="BPD_transp_1"/>
    <property type="match status" value="1"/>
</dbReference>
<protein>
    <submittedName>
        <fullName evidence="8">ABC transporter permease</fullName>
    </submittedName>
</protein>
<comment type="caution">
    <text evidence="8">The sequence shown here is derived from an EMBL/GenBank/DDBJ whole genome shotgun (WGS) entry which is preliminary data.</text>
</comment>
<dbReference type="PANTHER" id="PTHR30177:SF4">
    <property type="entry name" value="OSMOPROTECTANT IMPORT PERMEASE PROTEIN OSMW"/>
    <property type="match status" value="1"/>
</dbReference>
<comment type="similarity">
    <text evidence="6">Belongs to the binding-protein-dependent transport system permease family.</text>
</comment>
<evidence type="ECO:0000256" key="3">
    <source>
        <dbReference type="ARBA" id="ARBA00022692"/>
    </source>
</evidence>
<dbReference type="Proteomes" id="UP000611629">
    <property type="component" value="Unassembled WGS sequence"/>
</dbReference>
<feature type="transmembrane region" description="Helical" evidence="6">
    <location>
        <begin position="178"/>
        <end position="197"/>
    </location>
</feature>
<evidence type="ECO:0000256" key="5">
    <source>
        <dbReference type="ARBA" id="ARBA00023136"/>
    </source>
</evidence>
<evidence type="ECO:0000256" key="6">
    <source>
        <dbReference type="RuleBase" id="RU363032"/>
    </source>
</evidence>
<dbReference type="SUPFAM" id="SSF161098">
    <property type="entry name" value="MetI-like"/>
    <property type="match status" value="1"/>
</dbReference>
<feature type="transmembrane region" description="Helical" evidence="6">
    <location>
        <begin position="132"/>
        <end position="158"/>
    </location>
</feature>
<dbReference type="GO" id="GO:0055085">
    <property type="term" value="P:transmembrane transport"/>
    <property type="evidence" value="ECO:0007669"/>
    <property type="project" value="InterPro"/>
</dbReference>
<keyword evidence="9" id="KW-1185">Reference proteome</keyword>
<feature type="transmembrane region" description="Helical" evidence="6">
    <location>
        <begin position="65"/>
        <end position="90"/>
    </location>
</feature>
<feature type="domain" description="ABC transmembrane type-1" evidence="7">
    <location>
        <begin position="18"/>
        <end position="197"/>
    </location>
</feature>
<evidence type="ECO:0000259" key="7">
    <source>
        <dbReference type="PROSITE" id="PS50928"/>
    </source>
</evidence>
<comment type="subcellular location">
    <subcellularLocation>
        <location evidence="6">Cell membrane</location>
        <topology evidence="6">Multi-pass membrane protein</topology>
    </subcellularLocation>
    <subcellularLocation>
        <location evidence="1">Membrane</location>
        <topology evidence="1">Multi-pass membrane protein</topology>
    </subcellularLocation>
</comment>
<organism evidence="8 9">
    <name type="scientific">Sedimentibacter hydroxybenzoicus DSM 7310</name>
    <dbReference type="NCBI Taxonomy" id="1123245"/>
    <lineage>
        <taxon>Bacteria</taxon>
        <taxon>Bacillati</taxon>
        <taxon>Bacillota</taxon>
        <taxon>Tissierellia</taxon>
        <taxon>Sedimentibacter</taxon>
    </lineage>
</organism>
<gene>
    <name evidence="8" type="ORF">HZF24_18430</name>
</gene>
<evidence type="ECO:0000313" key="9">
    <source>
        <dbReference type="Proteomes" id="UP000611629"/>
    </source>
</evidence>
<dbReference type="RefSeq" id="WP_179239847.1">
    <property type="nucleotide sequence ID" value="NZ_JACBNQ010000046.1"/>
</dbReference>
<dbReference type="AlphaFoldDB" id="A0A974BMW0"/>
<dbReference type="PROSITE" id="PS50928">
    <property type="entry name" value="ABC_TM1"/>
    <property type="match status" value="1"/>
</dbReference>
<dbReference type="InterPro" id="IPR000515">
    <property type="entry name" value="MetI-like"/>
</dbReference>
<dbReference type="CDD" id="cd06261">
    <property type="entry name" value="TM_PBP2"/>
    <property type="match status" value="1"/>
</dbReference>
<name>A0A974BMW0_SEDHY</name>
<dbReference type="GO" id="GO:0005886">
    <property type="term" value="C:plasma membrane"/>
    <property type="evidence" value="ECO:0007669"/>
    <property type="project" value="UniProtKB-SubCell"/>
</dbReference>
<dbReference type="InterPro" id="IPR051204">
    <property type="entry name" value="ABC_transp_perm/SBD"/>
</dbReference>
<evidence type="ECO:0000313" key="8">
    <source>
        <dbReference type="EMBL" id="NYB76128.1"/>
    </source>
</evidence>
<evidence type="ECO:0000256" key="4">
    <source>
        <dbReference type="ARBA" id="ARBA00022989"/>
    </source>
</evidence>
<evidence type="ECO:0000256" key="2">
    <source>
        <dbReference type="ARBA" id="ARBA00022448"/>
    </source>
</evidence>
<keyword evidence="3 6" id="KW-0812">Transmembrane</keyword>
<evidence type="ECO:0000256" key="1">
    <source>
        <dbReference type="ARBA" id="ARBA00004141"/>
    </source>
</evidence>